<accession>A0AAN8X1S1</accession>
<dbReference type="Pfam" id="PF00664">
    <property type="entry name" value="ABC_membrane"/>
    <property type="match status" value="1"/>
</dbReference>
<evidence type="ECO:0000256" key="7">
    <source>
        <dbReference type="ARBA" id="ARBA00022989"/>
    </source>
</evidence>
<comment type="subcellular location">
    <subcellularLocation>
        <location evidence="1">Endomembrane system</location>
        <topology evidence="1">Multi-pass membrane protein</topology>
    </subcellularLocation>
</comment>
<comment type="caution">
    <text evidence="11">The sequence shown here is derived from an EMBL/GenBank/DDBJ whole genome shotgun (WGS) entry which is preliminary data.</text>
</comment>
<reference evidence="11 12" key="1">
    <citation type="submission" date="2023-11" db="EMBL/GenBank/DDBJ databases">
        <title>Halocaridina rubra genome assembly.</title>
        <authorList>
            <person name="Smith C."/>
        </authorList>
    </citation>
    <scope>NUCLEOTIDE SEQUENCE [LARGE SCALE GENOMIC DNA]</scope>
    <source>
        <strain evidence="11">EP-1</strain>
        <tissue evidence="11">Whole</tissue>
    </source>
</reference>
<evidence type="ECO:0000256" key="9">
    <source>
        <dbReference type="SAM" id="Phobius"/>
    </source>
</evidence>
<evidence type="ECO:0000256" key="3">
    <source>
        <dbReference type="ARBA" id="ARBA00022692"/>
    </source>
</evidence>
<organism evidence="11 12">
    <name type="scientific">Halocaridina rubra</name>
    <name type="common">Hawaiian red shrimp</name>
    <dbReference type="NCBI Taxonomy" id="373956"/>
    <lineage>
        <taxon>Eukaryota</taxon>
        <taxon>Metazoa</taxon>
        <taxon>Ecdysozoa</taxon>
        <taxon>Arthropoda</taxon>
        <taxon>Crustacea</taxon>
        <taxon>Multicrustacea</taxon>
        <taxon>Malacostraca</taxon>
        <taxon>Eumalacostraca</taxon>
        <taxon>Eucarida</taxon>
        <taxon>Decapoda</taxon>
        <taxon>Pleocyemata</taxon>
        <taxon>Caridea</taxon>
        <taxon>Atyoidea</taxon>
        <taxon>Atyidae</taxon>
        <taxon>Halocaridina</taxon>
    </lineage>
</organism>
<dbReference type="GO" id="GO:0005524">
    <property type="term" value="F:ATP binding"/>
    <property type="evidence" value="ECO:0007669"/>
    <property type="project" value="UniProtKB-KW"/>
</dbReference>
<dbReference type="GO" id="GO:0140359">
    <property type="term" value="F:ABC-type transporter activity"/>
    <property type="evidence" value="ECO:0007669"/>
    <property type="project" value="InterPro"/>
</dbReference>
<dbReference type="AlphaFoldDB" id="A0AAN8X1S1"/>
<dbReference type="GO" id="GO:0012505">
    <property type="term" value="C:endomembrane system"/>
    <property type="evidence" value="ECO:0007669"/>
    <property type="project" value="UniProtKB-SubCell"/>
</dbReference>
<dbReference type="InterPro" id="IPR011527">
    <property type="entry name" value="ABC1_TM_dom"/>
</dbReference>
<evidence type="ECO:0000256" key="2">
    <source>
        <dbReference type="ARBA" id="ARBA00022448"/>
    </source>
</evidence>
<dbReference type="Proteomes" id="UP001381693">
    <property type="component" value="Unassembled WGS sequence"/>
</dbReference>
<feature type="domain" description="ABC transmembrane type-1" evidence="10">
    <location>
        <begin position="1"/>
        <end position="129"/>
    </location>
</feature>
<protein>
    <recommendedName>
        <fullName evidence="10">ABC transmembrane type-1 domain-containing protein</fullName>
    </recommendedName>
</protein>
<evidence type="ECO:0000256" key="4">
    <source>
        <dbReference type="ARBA" id="ARBA00022737"/>
    </source>
</evidence>
<keyword evidence="7 9" id="KW-1133">Transmembrane helix</keyword>
<keyword evidence="6" id="KW-0067">ATP-binding</keyword>
<keyword evidence="12" id="KW-1185">Reference proteome</keyword>
<keyword evidence="4" id="KW-0677">Repeat</keyword>
<dbReference type="EMBL" id="JAXCGZ010015096">
    <property type="protein sequence ID" value="KAK7071354.1"/>
    <property type="molecule type" value="Genomic_DNA"/>
</dbReference>
<keyword evidence="2" id="KW-0813">Transport</keyword>
<dbReference type="PANTHER" id="PTHR24223:SF443">
    <property type="entry name" value="MULTIDRUG-RESISTANCE LIKE PROTEIN 1, ISOFORM I"/>
    <property type="match status" value="1"/>
</dbReference>
<dbReference type="PROSITE" id="PS50929">
    <property type="entry name" value="ABC_TM1F"/>
    <property type="match status" value="1"/>
</dbReference>
<feature type="transmembrane region" description="Helical" evidence="9">
    <location>
        <begin position="70"/>
        <end position="98"/>
    </location>
</feature>
<dbReference type="InterPro" id="IPR050173">
    <property type="entry name" value="ABC_transporter_C-like"/>
</dbReference>
<dbReference type="PANTHER" id="PTHR24223">
    <property type="entry name" value="ATP-BINDING CASSETTE SUB-FAMILY C"/>
    <property type="match status" value="1"/>
</dbReference>
<keyword evidence="8 9" id="KW-0472">Membrane</keyword>
<feature type="non-terminal residue" evidence="11">
    <location>
        <position position="129"/>
    </location>
</feature>
<evidence type="ECO:0000256" key="1">
    <source>
        <dbReference type="ARBA" id="ARBA00004127"/>
    </source>
</evidence>
<proteinExistence type="predicted"/>
<evidence type="ECO:0000256" key="6">
    <source>
        <dbReference type="ARBA" id="ARBA00022840"/>
    </source>
</evidence>
<keyword evidence="3 9" id="KW-0812">Transmembrane</keyword>
<evidence type="ECO:0000313" key="11">
    <source>
        <dbReference type="EMBL" id="KAK7071354.1"/>
    </source>
</evidence>
<keyword evidence="5" id="KW-0547">Nucleotide-binding</keyword>
<gene>
    <name evidence="11" type="ORF">SK128_002748</name>
</gene>
<dbReference type="InterPro" id="IPR036640">
    <property type="entry name" value="ABC1_TM_sf"/>
</dbReference>
<sequence length="129" mass="14522">MGMIFASLGAMRASYILHERLLNTVVRLPMSFFDTNPSGRIINRFSKEINALDNILPMTVRSFISTGAQVVATLVVIIASTPIAAIFMMPIMLIYYFIQLVYVATSRQLKRIESVTKSPIYSHFSETIQ</sequence>
<evidence type="ECO:0000256" key="8">
    <source>
        <dbReference type="ARBA" id="ARBA00023136"/>
    </source>
</evidence>
<name>A0AAN8X1S1_HALRR</name>
<evidence type="ECO:0000259" key="10">
    <source>
        <dbReference type="PROSITE" id="PS50929"/>
    </source>
</evidence>
<evidence type="ECO:0000256" key="5">
    <source>
        <dbReference type="ARBA" id="ARBA00022741"/>
    </source>
</evidence>
<dbReference type="SUPFAM" id="SSF90123">
    <property type="entry name" value="ABC transporter transmembrane region"/>
    <property type="match status" value="1"/>
</dbReference>
<evidence type="ECO:0000313" key="12">
    <source>
        <dbReference type="Proteomes" id="UP001381693"/>
    </source>
</evidence>
<dbReference type="GO" id="GO:0016020">
    <property type="term" value="C:membrane"/>
    <property type="evidence" value="ECO:0007669"/>
    <property type="project" value="InterPro"/>
</dbReference>
<dbReference type="Gene3D" id="1.20.1560.10">
    <property type="entry name" value="ABC transporter type 1, transmembrane domain"/>
    <property type="match status" value="1"/>
</dbReference>